<reference evidence="1" key="1">
    <citation type="submission" date="2014-09" db="EMBL/GenBank/DDBJ databases">
        <authorList>
            <person name="Magalhaes I.L.F."/>
            <person name="Oliveira U."/>
            <person name="Santos F.R."/>
            <person name="Vidigal T.H.D.A."/>
            <person name="Brescovit A.D."/>
            <person name="Santos A.J."/>
        </authorList>
    </citation>
    <scope>NUCLEOTIDE SEQUENCE</scope>
    <source>
        <tissue evidence="1">Shoot tissue taken approximately 20 cm above the soil surface</tissue>
    </source>
</reference>
<dbReference type="EMBL" id="GBRH01273027">
    <property type="protein sequence ID" value="JAD24868.1"/>
    <property type="molecule type" value="Transcribed_RNA"/>
</dbReference>
<sequence>MFEIAARLPCLNVIVEVIKLV</sequence>
<dbReference type="AlphaFoldDB" id="A0A0A9SGI0"/>
<protein>
    <submittedName>
        <fullName evidence="1">Uncharacterized protein</fullName>
    </submittedName>
</protein>
<reference evidence="1" key="2">
    <citation type="journal article" date="2015" name="Data Brief">
        <title>Shoot transcriptome of the giant reed, Arundo donax.</title>
        <authorList>
            <person name="Barrero R.A."/>
            <person name="Guerrero F.D."/>
            <person name="Moolhuijzen P."/>
            <person name="Goolsby J.A."/>
            <person name="Tidwell J."/>
            <person name="Bellgard S.E."/>
            <person name="Bellgard M.I."/>
        </authorList>
    </citation>
    <scope>NUCLEOTIDE SEQUENCE</scope>
    <source>
        <tissue evidence="1">Shoot tissue taken approximately 20 cm above the soil surface</tissue>
    </source>
</reference>
<organism evidence="1">
    <name type="scientific">Arundo donax</name>
    <name type="common">Giant reed</name>
    <name type="synonym">Donax arundinaceus</name>
    <dbReference type="NCBI Taxonomy" id="35708"/>
    <lineage>
        <taxon>Eukaryota</taxon>
        <taxon>Viridiplantae</taxon>
        <taxon>Streptophyta</taxon>
        <taxon>Embryophyta</taxon>
        <taxon>Tracheophyta</taxon>
        <taxon>Spermatophyta</taxon>
        <taxon>Magnoliopsida</taxon>
        <taxon>Liliopsida</taxon>
        <taxon>Poales</taxon>
        <taxon>Poaceae</taxon>
        <taxon>PACMAD clade</taxon>
        <taxon>Arundinoideae</taxon>
        <taxon>Arundineae</taxon>
        <taxon>Arundo</taxon>
    </lineage>
</organism>
<proteinExistence type="predicted"/>
<name>A0A0A9SGI0_ARUDO</name>
<evidence type="ECO:0000313" key="1">
    <source>
        <dbReference type="EMBL" id="JAD24868.1"/>
    </source>
</evidence>
<accession>A0A0A9SGI0</accession>